<feature type="transmembrane region" description="Helical" evidence="8">
    <location>
        <begin position="128"/>
        <end position="147"/>
    </location>
</feature>
<keyword evidence="6 8" id="KW-1133">Transmembrane helix</keyword>
<evidence type="ECO:0000256" key="1">
    <source>
        <dbReference type="ARBA" id="ARBA00004429"/>
    </source>
</evidence>
<evidence type="ECO:0000256" key="6">
    <source>
        <dbReference type="ARBA" id="ARBA00022989"/>
    </source>
</evidence>
<name>A0A2N7JPK9_VIBSP</name>
<organism evidence="9 10">
    <name type="scientific">Vibrio splendidus</name>
    <dbReference type="NCBI Taxonomy" id="29497"/>
    <lineage>
        <taxon>Bacteria</taxon>
        <taxon>Pseudomonadati</taxon>
        <taxon>Pseudomonadota</taxon>
        <taxon>Gammaproteobacteria</taxon>
        <taxon>Vibrionales</taxon>
        <taxon>Vibrionaceae</taxon>
        <taxon>Vibrio</taxon>
    </lineage>
</organism>
<dbReference type="Pfam" id="PF04403">
    <property type="entry name" value="PqiA"/>
    <property type="match status" value="2"/>
</dbReference>
<dbReference type="PANTHER" id="PTHR30462">
    <property type="entry name" value="INTERMEMBRANE TRANSPORT PROTEIN PQIB-RELATED"/>
    <property type="match status" value="1"/>
</dbReference>
<keyword evidence="7 8" id="KW-0472">Membrane</keyword>
<keyword evidence="5 8" id="KW-0812">Transmembrane</keyword>
<evidence type="ECO:0000313" key="10">
    <source>
        <dbReference type="Proteomes" id="UP000235533"/>
    </source>
</evidence>
<feature type="transmembrane region" description="Helical" evidence="8">
    <location>
        <begin position="101"/>
        <end position="122"/>
    </location>
</feature>
<sequence length="368" mass="41888">MAYASASLIALIMSLTFPYMSFSVQGISQQITLYQAVDMMNRMDNSLIAILLFLAVILLPAYFLVLSLWFYLLVDRKKHIHYASNRFTFLALKSLSWAKPWLMVDVFLIGVLVSLIKIAALADVSMGISFWAFCIYAMLVVKTISLVDFDWLWDRLVPTKNAQEQTVGSTFQNKQHLACHICGQVHRYSEATHHCSRCHTHLHRFEPIKNLQIAWALLFTSVVFYIPANLYPMMYTSAFGTSEGSTIMEGVILLWNMGSYPVALIILIASVFIPMAKMFALAYLYWNAKRVRGLTNQRASRYLKLYRITEFIGRWSMIDIFVVAILVALVQLDGVMAIYPGPAALSFASVVIFTMLSAMIFDSRIIWK</sequence>
<dbReference type="NCBIfam" id="TIGR00155">
    <property type="entry name" value="pqiA_fam"/>
    <property type="match status" value="1"/>
</dbReference>
<accession>A0A2N7JPK9</accession>
<evidence type="ECO:0000256" key="5">
    <source>
        <dbReference type="ARBA" id="ARBA00022692"/>
    </source>
</evidence>
<reference evidence="10" key="1">
    <citation type="submission" date="2016-07" db="EMBL/GenBank/DDBJ databases">
        <title>Nontailed viruses are major unrecognized killers of bacteria in the ocean.</title>
        <authorList>
            <person name="Kauffman K."/>
            <person name="Hussain F."/>
            <person name="Yang J."/>
            <person name="Arevalo P."/>
            <person name="Brown J."/>
            <person name="Cutler M."/>
            <person name="Kelly L."/>
            <person name="Polz M.F."/>
        </authorList>
    </citation>
    <scope>NUCLEOTIDE SEQUENCE [LARGE SCALE GENOMIC DNA]</scope>
    <source>
        <strain evidence="10">10N.261.48.B5</strain>
    </source>
</reference>
<evidence type="ECO:0000256" key="8">
    <source>
        <dbReference type="SAM" id="Phobius"/>
    </source>
</evidence>
<feature type="transmembrane region" description="Helical" evidence="8">
    <location>
        <begin position="311"/>
        <end position="332"/>
    </location>
</feature>
<dbReference type="EMBL" id="MCZF01000202">
    <property type="protein sequence ID" value="PMM47747.1"/>
    <property type="molecule type" value="Genomic_DNA"/>
</dbReference>
<keyword evidence="4" id="KW-0997">Cell inner membrane</keyword>
<comment type="caution">
    <text evidence="9">The sequence shown here is derived from an EMBL/GenBank/DDBJ whole genome shotgun (WGS) entry which is preliminary data.</text>
</comment>
<evidence type="ECO:0000256" key="4">
    <source>
        <dbReference type="ARBA" id="ARBA00022519"/>
    </source>
</evidence>
<gene>
    <name evidence="9" type="ORF">BCT54_04370</name>
</gene>
<dbReference type="AlphaFoldDB" id="A0A2N7JPK9"/>
<comment type="subcellular location">
    <subcellularLocation>
        <location evidence="1">Cell inner membrane</location>
        <topology evidence="1">Multi-pass membrane protein</topology>
    </subcellularLocation>
</comment>
<proteinExistence type="inferred from homology"/>
<feature type="transmembrane region" description="Helical" evidence="8">
    <location>
        <begin position="213"/>
        <end position="231"/>
    </location>
</feature>
<evidence type="ECO:0000256" key="2">
    <source>
        <dbReference type="ARBA" id="ARBA00007555"/>
    </source>
</evidence>
<dbReference type="InterPro" id="IPR007498">
    <property type="entry name" value="PqiA-like"/>
</dbReference>
<feature type="transmembrane region" description="Helical" evidence="8">
    <location>
        <begin position="338"/>
        <end position="361"/>
    </location>
</feature>
<evidence type="ECO:0000256" key="3">
    <source>
        <dbReference type="ARBA" id="ARBA00022475"/>
    </source>
</evidence>
<feature type="transmembrane region" description="Helical" evidence="8">
    <location>
        <begin position="47"/>
        <end position="74"/>
    </location>
</feature>
<evidence type="ECO:0000313" key="9">
    <source>
        <dbReference type="EMBL" id="PMM47747.1"/>
    </source>
</evidence>
<comment type="similarity">
    <text evidence="2">Belongs to the PqiA family.</text>
</comment>
<evidence type="ECO:0000256" key="7">
    <source>
        <dbReference type="ARBA" id="ARBA00023136"/>
    </source>
</evidence>
<keyword evidence="3" id="KW-1003">Cell membrane</keyword>
<dbReference type="InterPro" id="IPR051800">
    <property type="entry name" value="PqiA-PqiB_transport"/>
</dbReference>
<protein>
    <submittedName>
        <fullName evidence="9">Paraquat-inducible protein A</fullName>
    </submittedName>
</protein>
<dbReference type="Proteomes" id="UP000235533">
    <property type="component" value="Unassembled WGS sequence"/>
</dbReference>
<dbReference type="InterPro" id="IPR005219">
    <property type="entry name" value="PqiA-like_proteobact"/>
</dbReference>
<feature type="transmembrane region" description="Helical" evidence="8">
    <location>
        <begin position="262"/>
        <end position="286"/>
    </location>
</feature>
<dbReference type="GO" id="GO:0005886">
    <property type="term" value="C:plasma membrane"/>
    <property type="evidence" value="ECO:0007669"/>
    <property type="project" value="UniProtKB-SubCell"/>
</dbReference>
<dbReference type="PANTHER" id="PTHR30462:SF3">
    <property type="entry name" value="INTERMEMBRANE TRANSPORT PROTEIN PQIA"/>
    <property type="match status" value="1"/>
</dbReference>